<dbReference type="EC" id="2.2.1.6" evidence="8"/>
<evidence type="ECO:0000313" key="11">
    <source>
        <dbReference type="Proteomes" id="UP001208017"/>
    </source>
</evidence>
<dbReference type="NCBIfam" id="TIGR00119">
    <property type="entry name" value="acolac_sm"/>
    <property type="match status" value="1"/>
</dbReference>
<comment type="similarity">
    <text evidence="3 8">Belongs to the acetolactate synthase small subunit family.</text>
</comment>
<dbReference type="Gene3D" id="3.30.70.260">
    <property type="match status" value="1"/>
</dbReference>
<dbReference type="CDD" id="cd04878">
    <property type="entry name" value="ACT_AHAS"/>
    <property type="match status" value="1"/>
</dbReference>
<evidence type="ECO:0000256" key="8">
    <source>
        <dbReference type="RuleBase" id="RU368092"/>
    </source>
</evidence>
<dbReference type="Proteomes" id="UP001208017">
    <property type="component" value="Unassembled WGS sequence"/>
</dbReference>
<evidence type="ECO:0000256" key="2">
    <source>
        <dbReference type="ARBA" id="ARBA00005025"/>
    </source>
</evidence>
<name>A0ABT3X4X5_9BACL</name>
<evidence type="ECO:0000256" key="4">
    <source>
        <dbReference type="ARBA" id="ARBA00011744"/>
    </source>
</evidence>
<dbReference type="InterPro" id="IPR054480">
    <property type="entry name" value="AHAS_small-like_ACT"/>
</dbReference>
<proteinExistence type="inferred from homology"/>
<dbReference type="GO" id="GO:0003984">
    <property type="term" value="F:acetolactate synthase activity"/>
    <property type="evidence" value="ECO:0007669"/>
    <property type="project" value="UniProtKB-EC"/>
</dbReference>
<comment type="function">
    <text evidence="8">Catalyzes the conversion of 2 pyruvate molecules into acetolactate in the first common step of the biosynthetic pathway of the branched-amino acids such as leucine, isoleucine, and valine.</text>
</comment>
<dbReference type="PROSITE" id="PS51671">
    <property type="entry name" value="ACT"/>
    <property type="match status" value="1"/>
</dbReference>
<dbReference type="InterPro" id="IPR039557">
    <property type="entry name" value="AHAS_ACT"/>
</dbReference>
<evidence type="ECO:0000256" key="6">
    <source>
        <dbReference type="ARBA" id="ARBA00023304"/>
    </source>
</evidence>
<dbReference type="PANTHER" id="PTHR30239:SF0">
    <property type="entry name" value="ACETOLACTATE SYNTHASE SMALL SUBUNIT 1, CHLOROPLASTIC"/>
    <property type="match status" value="1"/>
</dbReference>
<keyword evidence="11" id="KW-1185">Reference proteome</keyword>
<reference evidence="10 11" key="1">
    <citation type="submission" date="2022-11" db="EMBL/GenBank/DDBJ databases">
        <title>Study of microbial diversity in lake waters.</title>
        <authorList>
            <person name="Zhang J."/>
        </authorList>
    </citation>
    <scope>NUCLEOTIDE SEQUENCE [LARGE SCALE GENOMIC DNA]</scope>
    <source>
        <strain evidence="10 11">DT12</strain>
    </source>
</reference>
<organism evidence="10 11">
    <name type="scientific">Tumebacillus lacus</name>
    <dbReference type="NCBI Taxonomy" id="2995335"/>
    <lineage>
        <taxon>Bacteria</taxon>
        <taxon>Bacillati</taxon>
        <taxon>Bacillota</taxon>
        <taxon>Bacilli</taxon>
        <taxon>Bacillales</taxon>
        <taxon>Alicyclobacillaceae</taxon>
        <taxon>Tumebacillus</taxon>
    </lineage>
</organism>
<evidence type="ECO:0000256" key="7">
    <source>
        <dbReference type="ARBA" id="ARBA00048670"/>
    </source>
</evidence>
<keyword evidence="5 8" id="KW-0028">Amino-acid biosynthesis</keyword>
<dbReference type="InterPro" id="IPR045865">
    <property type="entry name" value="ACT-like_dom_sf"/>
</dbReference>
<evidence type="ECO:0000313" key="10">
    <source>
        <dbReference type="EMBL" id="MCX7571953.1"/>
    </source>
</evidence>
<comment type="caution">
    <text evidence="10">The sequence shown here is derived from an EMBL/GenBank/DDBJ whole genome shotgun (WGS) entry which is preliminary data.</text>
</comment>
<evidence type="ECO:0000256" key="1">
    <source>
        <dbReference type="ARBA" id="ARBA00004974"/>
    </source>
</evidence>
<evidence type="ECO:0000259" key="9">
    <source>
        <dbReference type="PROSITE" id="PS51671"/>
    </source>
</evidence>
<evidence type="ECO:0000256" key="3">
    <source>
        <dbReference type="ARBA" id="ARBA00006341"/>
    </source>
</evidence>
<sequence>MSVSIFVTAHDRPGVLARVTGQFVRRGYNIVSLTSRQKPEEPGMAQMTIVVGIDERAGGQFVRQLNKLIDVIKVEYFPN</sequence>
<comment type="pathway">
    <text evidence="1 8">Amino-acid biosynthesis; L-isoleucine biosynthesis; L-isoleucine from 2-oxobutanoate: step 1/4.</text>
</comment>
<accession>A0ABT3X4X5</accession>
<dbReference type="InterPro" id="IPR004789">
    <property type="entry name" value="Acetalactate_synth_ssu"/>
</dbReference>
<comment type="catalytic activity">
    <reaction evidence="7 8">
        <text>2 pyruvate + H(+) = (2S)-2-acetolactate + CO2</text>
        <dbReference type="Rhea" id="RHEA:25249"/>
        <dbReference type="ChEBI" id="CHEBI:15361"/>
        <dbReference type="ChEBI" id="CHEBI:15378"/>
        <dbReference type="ChEBI" id="CHEBI:16526"/>
        <dbReference type="ChEBI" id="CHEBI:58476"/>
        <dbReference type="EC" id="2.2.1.6"/>
    </reaction>
</comment>
<keyword evidence="8 10" id="KW-0808">Transferase</keyword>
<dbReference type="Pfam" id="PF22629">
    <property type="entry name" value="ACT_AHAS_ss"/>
    <property type="match status" value="1"/>
</dbReference>
<gene>
    <name evidence="10" type="primary">ilvN</name>
    <name evidence="10" type="ORF">OS242_18605</name>
</gene>
<dbReference type="EMBL" id="JAPMLT010000014">
    <property type="protein sequence ID" value="MCX7571953.1"/>
    <property type="molecule type" value="Genomic_DNA"/>
</dbReference>
<comment type="subunit">
    <text evidence="4 8">Dimer of large and small chains.</text>
</comment>
<comment type="pathway">
    <text evidence="2 8">Amino-acid biosynthesis; L-valine biosynthesis; L-valine from pyruvate: step 1/4.</text>
</comment>
<evidence type="ECO:0000256" key="5">
    <source>
        <dbReference type="ARBA" id="ARBA00022605"/>
    </source>
</evidence>
<dbReference type="PANTHER" id="PTHR30239">
    <property type="entry name" value="ACETOLACTATE SYNTHASE SMALL SUBUNIT"/>
    <property type="match status" value="1"/>
</dbReference>
<keyword evidence="6 8" id="KW-0100">Branched-chain amino acid biosynthesis</keyword>
<dbReference type="RefSeq" id="WP_267153201.1">
    <property type="nucleotide sequence ID" value="NZ_JAPMLT010000014.1"/>
</dbReference>
<dbReference type="SUPFAM" id="SSF55021">
    <property type="entry name" value="ACT-like"/>
    <property type="match status" value="1"/>
</dbReference>
<protein>
    <recommendedName>
        <fullName evidence="8">Acetolactate synthase small subunit</fullName>
        <shortName evidence="8">AHAS</shortName>
        <shortName evidence="8">ALS</shortName>
        <ecNumber evidence="8">2.2.1.6</ecNumber>
    </recommendedName>
    <alternativeName>
        <fullName evidence="8">Acetohydroxy-acid synthase small subunit</fullName>
    </alternativeName>
</protein>
<feature type="domain" description="ACT" evidence="9">
    <location>
        <begin position="4"/>
        <end position="79"/>
    </location>
</feature>
<dbReference type="InterPro" id="IPR002912">
    <property type="entry name" value="ACT_dom"/>
</dbReference>